<dbReference type="PANTHER" id="PTHR33987:SF2">
    <property type="entry name" value="ALKALINE PHOSPHATASE D"/>
    <property type="match status" value="1"/>
</dbReference>
<reference evidence="2" key="1">
    <citation type="submission" date="2022-07" db="EMBL/GenBank/DDBJ databases">
        <title>Genome analysis of Parmales, a sister group of diatoms, reveals the evolutionary specialization of diatoms from phago-mixotrophs to photoautotrophs.</title>
        <authorList>
            <person name="Ban H."/>
            <person name="Sato S."/>
            <person name="Yoshikawa S."/>
            <person name="Kazumasa Y."/>
            <person name="Nakamura Y."/>
            <person name="Ichinomiya M."/>
            <person name="Saitoh K."/>
            <person name="Sato N."/>
            <person name="Blanc-Mathieu R."/>
            <person name="Endo H."/>
            <person name="Kuwata A."/>
            <person name="Ogata H."/>
        </authorList>
    </citation>
    <scope>NUCLEOTIDE SEQUENCE</scope>
</reference>
<accession>A0A9W7DTI9</accession>
<dbReference type="SUPFAM" id="SSF56300">
    <property type="entry name" value="Metallo-dependent phosphatases"/>
    <property type="match status" value="1"/>
</dbReference>
<dbReference type="InterPro" id="IPR038607">
    <property type="entry name" value="PhoD-like_sf"/>
</dbReference>
<dbReference type="Gene3D" id="3.60.21.70">
    <property type="entry name" value="PhoD-like phosphatase"/>
    <property type="match status" value="1"/>
</dbReference>
<dbReference type="Pfam" id="PF09423">
    <property type="entry name" value="PhoD"/>
    <property type="match status" value="1"/>
</dbReference>
<gene>
    <name evidence="2" type="ORF">TrRE_jg2804</name>
</gene>
<sequence length="472" mass="52730">MVYLDDPITDCDPLTPSWLDSFDTCFCTNDDNVRIPGHSCDSGNWEHAERVWDGFINGEEYREFVEYFCGREEYGTMGGGEGVGGGGRGEECEKKIIGIYDDHDYGWNDGNRRLEDRVKYKDMFLDAVGVSPTSTRRGYHNGAETWYSLADGVEVWVLDERWNRDPLPCGLREDWCEGVIQQEGKKMGWCLDYTTSGCCPYDSDIFSGYCLTPPASSDPLYPYACDYTSPLFGTKPLKLNSDKTALTDEVDHDDVYGYGFCTMLGQTQREWLRRTLLESKAEVKVVISGSVLLSNPGWAGDWGPCSGDDWDCYNAEQKWLINLLMESGDQNSGRSPIVVVGDYHFSDIRSICPGPSQPYSGALGTSKRPDTGACVYQHMASGMSHTTAVPHSNCEFPPYLKDRNGMREAAGQSECSIVQGPNWGEMVVDGKERTVELRTREGVDGEIVTSTKLDMDDRMRVKESKTYTLGGK</sequence>
<dbReference type="Proteomes" id="UP001165082">
    <property type="component" value="Unassembled WGS sequence"/>
</dbReference>
<comment type="caution">
    <text evidence="2">The sequence shown here is derived from an EMBL/GenBank/DDBJ whole genome shotgun (WGS) entry which is preliminary data.</text>
</comment>
<dbReference type="OrthoDB" id="10266805at2759"/>
<dbReference type="InterPro" id="IPR029052">
    <property type="entry name" value="Metallo-depent_PP-like"/>
</dbReference>
<evidence type="ECO:0000313" key="2">
    <source>
        <dbReference type="EMBL" id="GMH54317.1"/>
    </source>
</evidence>
<name>A0A9W7DTI9_9STRA</name>
<keyword evidence="3" id="KW-1185">Reference proteome</keyword>
<evidence type="ECO:0000313" key="3">
    <source>
        <dbReference type="Proteomes" id="UP001165082"/>
    </source>
</evidence>
<dbReference type="EMBL" id="BRXZ01002093">
    <property type="protein sequence ID" value="GMH54317.1"/>
    <property type="molecule type" value="Genomic_DNA"/>
</dbReference>
<dbReference type="AlphaFoldDB" id="A0A9W7DTI9"/>
<protein>
    <recommendedName>
        <fullName evidence="1">PhoD-like phosphatase metallophosphatase domain-containing protein</fullName>
    </recommendedName>
</protein>
<dbReference type="InterPro" id="IPR018946">
    <property type="entry name" value="PhoD-like_MPP"/>
</dbReference>
<dbReference type="PANTHER" id="PTHR33987">
    <property type="entry name" value="CALCINEURIN-LIKE METALLO-PHOSPHOESTERASE SUPERFAMILY PROTEIN"/>
    <property type="match status" value="1"/>
</dbReference>
<organism evidence="2 3">
    <name type="scientific">Triparma retinervis</name>
    <dbReference type="NCBI Taxonomy" id="2557542"/>
    <lineage>
        <taxon>Eukaryota</taxon>
        <taxon>Sar</taxon>
        <taxon>Stramenopiles</taxon>
        <taxon>Ochrophyta</taxon>
        <taxon>Bolidophyceae</taxon>
        <taxon>Parmales</taxon>
        <taxon>Triparmaceae</taxon>
        <taxon>Triparma</taxon>
    </lineage>
</organism>
<evidence type="ECO:0000259" key="1">
    <source>
        <dbReference type="Pfam" id="PF09423"/>
    </source>
</evidence>
<proteinExistence type="predicted"/>
<feature type="domain" description="PhoD-like phosphatase metallophosphatase" evidence="1">
    <location>
        <begin position="262"/>
        <end position="348"/>
    </location>
</feature>